<organism evidence="3 4">
    <name type="scientific">Capnocytophaga canimorsus</name>
    <dbReference type="NCBI Taxonomy" id="28188"/>
    <lineage>
        <taxon>Bacteria</taxon>
        <taxon>Pseudomonadati</taxon>
        <taxon>Bacteroidota</taxon>
        <taxon>Flavobacteriia</taxon>
        <taxon>Flavobacteriales</taxon>
        <taxon>Flavobacteriaceae</taxon>
        <taxon>Capnocytophaga</taxon>
    </lineage>
</organism>
<evidence type="ECO:0000259" key="2">
    <source>
        <dbReference type="PROSITE" id="PS50943"/>
    </source>
</evidence>
<proteinExistence type="predicted"/>
<evidence type="ECO:0000313" key="4">
    <source>
        <dbReference type="Proteomes" id="UP000044026"/>
    </source>
</evidence>
<evidence type="ECO:0000256" key="1">
    <source>
        <dbReference type="SAM" id="MobiDB-lite"/>
    </source>
</evidence>
<sequence length="156" mass="17864">MVNTSDFSKRLQLIMDYYELTASAFADSLQIQRSSISHLLSERNKPSLDFILKLVETYPEVDIFWITQGKGSFPPAPLEKIENSSKERPKSTTNQYQGSLFDTFSKDKEGTPNQVINALEENIPEKIIGCTKKQIKKIVFSMKIIHLKSMKIIDFL</sequence>
<dbReference type="GO" id="GO:0003677">
    <property type="term" value="F:DNA binding"/>
    <property type="evidence" value="ECO:0007669"/>
    <property type="project" value="InterPro"/>
</dbReference>
<dbReference type="AlphaFoldDB" id="A0A0B7H5P5"/>
<dbReference type="EMBL" id="CDOE01000031">
    <property type="protein sequence ID" value="CEN33227.1"/>
    <property type="molecule type" value="Genomic_DNA"/>
</dbReference>
<accession>A0A0B7H5P5</accession>
<dbReference type="InterPro" id="IPR010982">
    <property type="entry name" value="Lambda_DNA-bd_dom_sf"/>
</dbReference>
<gene>
    <name evidence="3" type="ORF">CCAN12_370025</name>
</gene>
<dbReference type="Proteomes" id="UP000044026">
    <property type="component" value="Unassembled WGS sequence"/>
</dbReference>
<dbReference type="Gene3D" id="1.10.260.40">
    <property type="entry name" value="lambda repressor-like DNA-binding domains"/>
    <property type="match status" value="1"/>
</dbReference>
<name>A0A0B7H5P5_9FLAO</name>
<evidence type="ECO:0000313" key="3">
    <source>
        <dbReference type="EMBL" id="CEN33227.1"/>
    </source>
</evidence>
<dbReference type="PROSITE" id="PS50943">
    <property type="entry name" value="HTH_CROC1"/>
    <property type="match status" value="1"/>
</dbReference>
<feature type="compositionally biased region" description="Basic and acidic residues" evidence="1">
    <location>
        <begin position="79"/>
        <end position="90"/>
    </location>
</feature>
<dbReference type="SUPFAM" id="SSF47413">
    <property type="entry name" value="lambda repressor-like DNA-binding domains"/>
    <property type="match status" value="1"/>
</dbReference>
<protein>
    <recommendedName>
        <fullName evidence="2">HTH cro/C1-type domain-containing protein</fullName>
    </recommendedName>
</protein>
<dbReference type="CDD" id="cd00093">
    <property type="entry name" value="HTH_XRE"/>
    <property type="match status" value="1"/>
</dbReference>
<feature type="domain" description="HTH cro/C1-type" evidence="2">
    <location>
        <begin position="20"/>
        <end position="64"/>
    </location>
</feature>
<dbReference type="InterPro" id="IPR001387">
    <property type="entry name" value="Cro/C1-type_HTH"/>
</dbReference>
<reference evidence="3 4" key="1">
    <citation type="submission" date="2015-01" db="EMBL/GenBank/DDBJ databases">
        <authorList>
            <person name="Xiang T."/>
            <person name="Song Y."/>
            <person name="Huang L."/>
            <person name="Wang B."/>
            <person name="Wu P."/>
        </authorList>
    </citation>
    <scope>NUCLEOTIDE SEQUENCE [LARGE SCALE GENOMIC DNA]</scope>
    <source>
        <strain evidence="3 4">Cc12</strain>
    </source>
</reference>
<feature type="region of interest" description="Disordered" evidence="1">
    <location>
        <begin position="76"/>
        <end position="96"/>
    </location>
</feature>